<organism evidence="3 4">
    <name type="scientific">Actinomadura physcomitrii</name>
    <dbReference type="NCBI Taxonomy" id="2650748"/>
    <lineage>
        <taxon>Bacteria</taxon>
        <taxon>Bacillati</taxon>
        <taxon>Actinomycetota</taxon>
        <taxon>Actinomycetes</taxon>
        <taxon>Streptosporangiales</taxon>
        <taxon>Thermomonosporaceae</taxon>
        <taxon>Actinomadura</taxon>
    </lineage>
</organism>
<dbReference type="CDD" id="cd10148">
    <property type="entry name" value="CsoR-like_DUF156"/>
    <property type="match status" value="1"/>
</dbReference>
<evidence type="ECO:0000313" key="3">
    <source>
        <dbReference type="EMBL" id="MWA01113.1"/>
    </source>
</evidence>
<gene>
    <name evidence="3" type="ORF">F8568_012130</name>
</gene>
<dbReference type="GO" id="GO:0045892">
    <property type="term" value="P:negative regulation of DNA-templated transcription"/>
    <property type="evidence" value="ECO:0007669"/>
    <property type="project" value="UniProtKB-ARBA"/>
</dbReference>
<proteinExistence type="inferred from homology"/>
<evidence type="ECO:0000256" key="1">
    <source>
        <dbReference type="ARBA" id="ARBA00005428"/>
    </source>
</evidence>
<evidence type="ECO:0000256" key="2">
    <source>
        <dbReference type="ARBA" id="ARBA00023008"/>
    </source>
</evidence>
<comment type="similarity">
    <text evidence="1">Belongs to the CsoR family.</text>
</comment>
<keyword evidence="4" id="KW-1185">Reference proteome</keyword>
<dbReference type="RefSeq" id="WP_151593633.1">
    <property type="nucleotide sequence ID" value="NZ_WBMS02000008.1"/>
</dbReference>
<dbReference type="PANTHER" id="PTHR33677">
    <property type="entry name" value="TRANSCRIPTIONAL REPRESSOR FRMR-RELATED"/>
    <property type="match status" value="1"/>
</dbReference>
<dbReference type="GO" id="GO:0046872">
    <property type="term" value="F:metal ion binding"/>
    <property type="evidence" value="ECO:0007669"/>
    <property type="project" value="InterPro"/>
</dbReference>
<keyword evidence="2" id="KW-0186">Copper</keyword>
<dbReference type="EMBL" id="WBMS02000008">
    <property type="protein sequence ID" value="MWA01113.1"/>
    <property type="molecule type" value="Genomic_DNA"/>
</dbReference>
<protein>
    <submittedName>
        <fullName evidence="3">Metal-sensing transcriptional repressor</fullName>
    </submittedName>
</protein>
<name>A0A6I4M5M4_9ACTN</name>
<dbReference type="PANTHER" id="PTHR33677:SF3">
    <property type="entry name" value="COPPER-SENSING TRANSCRIPTIONAL REPRESSOR RICR"/>
    <property type="match status" value="1"/>
</dbReference>
<dbReference type="Proteomes" id="UP000462055">
    <property type="component" value="Unassembled WGS sequence"/>
</dbReference>
<dbReference type="InterPro" id="IPR038390">
    <property type="entry name" value="Metal_Tscrpt_repr_sf"/>
</dbReference>
<dbReference type="InterPro" id="IPR003735">
    <property type="entry name" value="Metal_Tscrpt_repr"/>
</dbReference>
<sequence>MATGETPTRGYTATKDQLQTRLARIEGQVRGIDRMVADDRYCIDILTQISAVQAALDKVALGLLDGHVRHCVAEGTHEGKGEEMSTELMAAVGRLMRRG</sequence>
<dbReference type="GO" id="GO:0003677">
    <property type="term" value="F:DNA binding"/>
    <property type="evidence" value="ECO:0007669"/>
    <property type="project" value="InterPro"/>
</dbReference>
<dbReference type="Pfam" id="PF02583">
    <property type="entry name" value="Trns_repr_metal"/>
    <property type="match status" value="1"/>
</dbReference>
<dbReference type="AlphaFoldDB" id="A0A6I4M5M4"/>
<reference evidence="3" key="1">
    <citation type="submission" date="2019-12" db="EMBL/GenBank/DDBJ databases">
        <title>Actinomadura physcomitrii sp. nov., a novel actinomycete isolated from moss [Physcomitrium sphaericum (Ludw) Fuernr].</title>
        <authorList>
            <person name="Zhuang X."/>
        </authorList>
    </citation>
    <scope>NUCLEOTIDE SEQUENCE [LARGE SCALE GENOMIC DNA]</scope>
    <source>
        <strain evidence="3">LD22</strain>
    </source>
</reference>
<comment type="caution">
    <text evidence="3">The sequence shown here is derived from an EMBL/GenBank/DDBJ whole genome shotgun (WGS) entry which is preliminary data.</text>
</comment>
<evidence type="ECO:0000313" key="4">
    <source>
        <dbReference type="Proteomes" id="UP000462055"/>
    </source>
</evidence>
<accession>A0A6I4M5M4</accession>
<dbReference type="Gene3D" id="1.20.58.1000">
    <property type="entry name" value="Metal-sensitive repressor, helix protomer"/>
    <property type="match status" value="1"/>
</dbReference>